<dbReference type="InterPro" id="IPR001926">
    <property type="entry name" value="TrpB-like_PALP"/>
</dbReference>
<dbReference type="Gene3D" id="3.40.50.1100">
    <property type="match status" value="2"/>
</dbReference>
<evidence type="ECO:0000313" key="9">
    <source>
        <dbReference type="EMBL" id="CAH0379850.1"/>
    </source>
</evidence>
<dbReference type="InterPro" id="IPR036052">
    <property type="entry name" value="TrpB-like_PALP_sf"/>
</dbReference>
<dbReference type="Pfam" id="PF00291">
    <property type="entry name" value="PALP"/>
    <property type="match status" value="1"/>
</dbReference>
<dbReference type="OrthoDB" id="5203861at2759"/>
<dbReference type="InterPro" id="IPR004450">
    <property type="entry name" value="Thr_synthase-like"/>
</dbReference>
<reference evidence="9" key="2">
    <citation type="submission" date="2021-11" db="EMBL/GenBank/DDBJ databases">
        <authorList>
            <consortium name="Genoscope - CEA"/>
            <person name="William W."/>
        </authorList>
    </citation>
    <scope>NUCLEOTIDE SEQUENCE</scope>
</reference>
<evidence type="ECO:0000259" key="6">
    <source>
        <dbReference type="Pfam" id="PF00291"/>
    </source>
</evidence>
<protein>
    <recommendedName>
        <fullName evidence="11">Threonine synthase</fullName>
    </recommendedName>
</protein>
<evidence type="ECO:0000313" key="8">
    <source>
        <dbReference type="EMBL" id="CAE0704175.1"/>
    </source>
</evidence>
<dbReference type="InterPro" id="IPR029144">
    <property type="entry name" value="Thr_synth_N"/>
</dbReference>
<accession>A0A7S4ECI8</accession>
<dbReference type="Gene3D" id="3.90.1380.10">
    <property type="entry name" value="Threonine synthase, N-terminal domain"/>
    <property type="match status" value="1"/>
</dbReference>
<dbReference type="NCBIfam" id="TIGR00260">
    <property type="entry name" value="thrC"/>
    <property type="match status" value="1"/>
</dbReference>
<comment type="cofactor">
    <cofactor evidence="1 5">
        <name>pyridoxal 5'-phosphate</name>
        <dbReference type="ChEBI" id="CHEBI:597326"/>
    </cofactor>
</comment>
<dbReference type="PANTHER" id="PTHR42690">
    <property type="entry name" value="THREONINE SYNTHASE FAMILY MEMBER"/>
    <property type="match status" value="1"/>
</dbReference>
<dbReference type="Proteomes" id="UP000789595">
    <property type="component" value="Unassembled WGS sequence"/>
</dbReference>
<feature type="modified residue" description="N6-(pyridoxal phosphate)lysine" evidence="5">
    <location>
        <position position="112"/>
    </location>
</feature>
<organism evidence="8">
    <name type="scientific">Pelagomonas calceolata</name>
    <dbReference type="NCBI Taxonomy" id="35677"/>
    <lineage>
        <taxon>Eukaryota</taxon>
        <taxon>Sar</taxon>
        <taxon>Stramenopiles</taxon>
        <taxon>Ochrophyta</taxon>
        <taxon>Pelagophyceae</taxon>
        <taxon>Pelagomonadales</taxon>
        <taxon>Pelagomonadaceae</taxon>
        <taxon>Pelagomonas</taxon>
    </lineage>
</organism>
<proteinExistence type="inferred from homology"/>
<feature type="domain" description="Tryptophan synthase beta chain-like PALP" evidence="6">
    <location>
        <begin position="104"/>
        <end position="360"/>
    </location>
</feature>
<dbReference type="InterPro" id="IPR051166">
    <property type="entry name" value="Threonine_Synthase"/>
</dbReference>
<dbReference type="Pfam" id="PF24857">
    <property type="entry name" value="THR4_C"/>
    <property type="match status" value="1"/>
</dbReference>
<keyword evidence="10" id="KW-1185">Reference proteome</keyword>
<dbReference type="EMBL" id="CAKKNE010000006">
    <property type="protein sequence ID" value="CAH0379850.1"/>
    <property type="molecule type" value="Genomic_DNA"/>
</dbReference>
<dbReference type="GO" id="GO:0009088">
    <property type="term" value="P:threonine biosynthetic process"/>
    <property type="evidence" value="ECO:0007669"/>
    <property type="project" value="TreeGrafter"/>
</dbReference>
<evidence type="ECO:0000259" key="7">
    <source>
        <dbReference type="Pfam" id="PF14821"/>
    </source>
</evidence>
<gene>
    <name evidence="8" type="ORF">PCAL00307_LOCUS19623</name>
    <name evidence="9" type="ORF">PECAL_6P14890</name>
</gene>
<name>A0A7S4ECI8_9STRA</name>
<dbReference type="AlphaFoldDB" id="A0A7S4ECI8"/>
<keyword evidence="4" id="KW-0456">Lyase</keyword>
<dbReference type="EMBL" id="HBIW01022757">
    <property type="protein sequence ID" value="CAE0704175.1"/>
    <property type="molecule type" value="Transcribed_RNA"/>
</dbReference>
<comment type="similarity">
    <text evidence="2">Belongs to the threonine synthase family.</text>
</comment>
<dbReference type="PANTHER" id="PTHR42690:SF1">
    <property type="entry name" value="THREONINE SYNTHASE-LIKE 2"/>
    <property type="match status" value="1"/>
</dbReference>
<keyword evidence="3 5" id="KW-0663">Pyridoxal phosphate</keyword>
<dbReference type="GO" id="GO:0004795">
    <property type="term" value="F:threonine synthase activity"/>
    <property type="evidence" value="ECO:0007669"/>
    <property type="project" value="TreeGrafter"/>
</dbReference>
<evidence type="ECO:0008006" key="11">
    <source>
        <dbReference type="Google" id="ProtNLM"/>
    </source>
</evidence>
<evidence type="ECO:0000256" key="4">
    <source>
        <dbReference type="ARBA" id="ARBA00023239"/>
    </source>
</evidence>
<sequence>MRYVSTRGGGEPVSFEAAIGAGYAPDGGLYVPETLPRITAEDLDRWRTLDFTAVAVEVLLPFLDGEVTRDELAELLSKSYAGYDAPDTVPVTKLTNNTALVELFHGPTLCFKDLGLQVAVRLLALFARKRNEPRTLLVATTGDTGPAALRAVADVDDPSLRCVVCFPRGQISDLQRRQMTCASSEAIRVCCFEGGGDDMDAPIKRLSLDTTFKAQHGLTGVNSYNVIRPLAQQVHYVWLYLRCRELFSCTSLDVVVPTGAMGNLTAATFVKRRGVPFDKLCAATNVNDIAFRAFSEGDFSRASHMKKTRSDAINIQVPYNFERVLYYALDGDAVATKRAMDVFGETESLRLDDATRASFAKTYRSARIDDATTLEALKRCRDVHGLVCDPHAAVALAGAAALGYDDGATPVAILATAHACKFEEAVVAAIGADAWREYRASPAFPARAAALEAAPETEPFALRRRAGESLEDAQRRWEVMIRAMLEDPDGLHAVLGECVDDEEDDLELL</sequence>
<dbReference type="Pfam" id="PF14821">
    <property type="entry name" value="Thr_synth_N"/>
    <property type="match status" value="1"/>
</dbReference>
<dbReference type="SUPFAM" id="SSF53686">
    <property type="entry name" value="Tryptophan synthase beta subunit-like PLP-dependent enzymes"/>
    <property type="match status" value="1"/>
</dbReference>
<reference evidence="8" key="1">
    <citation type="submission" date="2021-01" db="EMBL/GenBank/DDBJ databases">
        <authorList>
            <person name="Corre E."/>
            <person name="Pelletier E."/>
            <person name="Niang G."/>
            <person name="Scheremetjew M."/>
            <person name="Finn R."/>
            <person name="Kale V."/>
            <person name="Holt S."/>
            <person name="Cochrane G."/>
            <person name="Meng A."/>
            <person name="Brown T."/>
            <person name="Cohen L."/>
        </authorList>
    </citation>
    <scope>NUCLEOTIDE SEQUENCE</scope>
    <source>
        <strain evidence="8">CCMP1756</strain>
    </source>
</reference>
<evidence type="ECO:0000256" key="3">
    <source>
        <dbReference type="ARBA" id="ARBA00022898"/>
    </source>
</evidence>
<evidence type="ECO:0000256" key="2">
    <source>
        <dbReference type="ARBA" id="ARBA00005517"/>
    </source>
</evidence>
<evidence type="ECO:0000313" key="10">
    <source>
        <dbReference type="Proteomes" id="UP000789595"/>
    </source>
</evidence>
<dbReference type="InterPro" id="IPR037158">
    <property type="entry name" value="Thr_synth_N_sf"/>
</dbReference>
<evidence type="ECO:0000256" key="5">
    <source>
        <dbReference type="PIRSR" id="PIRSR604450-51"/>
    </source>
</evidence>
<feature type="domain" description="Threonine synthase N-terminal" evidence="7">
    <location>
        <begin position="2"/>
        <end position="80"/>
    </location>
</feature>
<evidence type="ECO:0000256" key="1">
    <source>
        <dbReference type="ARBA" id="ARBA00001933"/>
    </source>
</evidence>